<comment type="caution">
    <text evidence="1">The sequence shown here is derived from an EMBL/GenBank/DDBJ whole genome shotgun (WGS) entry which is preliminary data.</text>
</comment>
<proteinExistence type="predicted"/>
<organism evidence="1">
    <name type="scientific">bioreactor metagenome</name>
    <dbReference type="NCBI Taxonomy" id="1076179"/>
    <lineage>
        <taxon>unclassified sequences</taxon>
        <taxon>metagenomes</taxon>
        <taxon>ecological metagenomes</taxon>
    </lineage>
</organism>
<dbReference type="AlphaFoldDB" id="A0A645GXA5"/>
<reference evidence="1" key="1">
    <citation type="submission" date="2019-08" db="EMBL/GenBank/DDBJ databases">
        <authorList>
            <person name="Kucharzyk K."/>
            <person name="Murdoch R.W."/>
            <person name="Higgins S."/>
            <person name="Loffler F."/>
        </authorList>
    </citation>
    <scope>NUCLEOTIDE SEQUENCE</scope>
</reference>
<evidence type="ECO:0000313" key="1">
    <source>
        <dbReference type="EMBL" id="MPN30399.1"/>
    </source>
</evidence>
<accession>A0A645GXA5</accession>
<gene>
    <name evidence="1" type="ORF">SDC9_177870</name>
</gene>
<dbReference type="EMBL" id="VSSQ01081500">
    <property type="protein sequence ID" value="MPN30399.1"/>
    <property type="molecule type" value="Genomic_DNA"/>
</dbReference>
<name>A0A645GXA5_9ZZZZ</name>
<protein>
    <submittedName>
        <fullName evidence="1">Uncharacterized protein</fullName>
    </submittedName>
</protein>
<sequence length="82" mass="9041">MPVFSLILLIQGDKSAITIKGIVVIDPAIVLDKLKSSTIQYNIEPTDVIGALRQIAVVIITKDTRTLFSLIAFISTNFLYFT</sequence>